<comment type="caution">
    <text evidence="1">The sequence shown here is derived from an EMBL/GenBank/DDBJ whole genome shotgun (WGS) entry which is preliminary data.</text>
</comment>
<dbReference type="OrthoDB" id="3058553at2759"/>
<gene>
    <name evidence="1" type="ORF">MVEN_00025200</name>
</gene>
<organism evidence="1 2">
    <name type="scientific">Mycena venus</name>
    <dbReference type="NCBI Taxonomy" id="2733690"/>
    <lineage>
        <taxon>Eukaryota</taxon>
        <taxon>Fungi</taxon>
        <taxon>Dikarya</taxon>
        <taxon>Basidiomycota</taxon>
        <taxon>Agaricomycotina</taxon>
        <taxon>Agaricomycetes</taxon>
        <taxon>Agaricomycetidae</taxon>
        <taxon>Agaricales</taxon>
        <taxon>Marasmiineae</taxon>
        <taxon>Mycenaceae</taxon>
        <taxon>Mycena</taxon>
    </lineage>
</organism>
<protein>
    <submittedName>
        <fullName evidence="1">Dimer-Tnp-hAT domain-containing protein</fullName>
    </submittedName>
</protein>
<reference evidence="1" key="1">
    <citation type="submission" date="2020-05" db="EMBL/GenBank/DDBJ databases">
        <title>Mycena genomes resolve the evolution of fungal bioluminescence.</title>
        <authorList>
            <person name="Tsai I.J."/>
        </authorList>
    </citation>
    <scope>NUCLEOTIDE SEQUENCE</scope>
    <source>
        <strain evidence="1">CCC161011</strain>
    </source>
</reference>
<name>A0A8H6Z6W2_9AGAR</name>
<dbReference type="EMBL" id="JACAZI010000001">
    <property type="protein sequence ID" value="KAF7371689.1"/>
    <property type="molecule type" value="Genomic_DNA"/>
</dbReference>
<keyword evidence="2" id="KW-1185">Reference proteome</keyword>
<sequence>MYTMGEMLDADTGKMVKGHWTAGVNSKKVLLRNVTARWMHIKSNPDHFKVYKCLCETNQVATHPRATPDHIWRSVKGDAMEQTTLNGFETKIPAFTMAGMLDHLVELVVSEDNVFRLVDKGPFRLLMHYMRPSLQETDLPHRTKMTSEVLKRTKKVEASLMMTGMHRIICLGSFRTRIYALSYSKFKSRRNLQKFIKILQVHSGSNLF</sequence>
<dbReference type="AlphaFoldDB" id="A0A8H6Z6W2"/>
<proteinExistence type="predicted"/>
<evidence type="ECO:0000313" key="1">
    <source>
        <dbReference type="EMBL" id="KAF7371689.1"/>
    </source>
</evidence>
<dbReference type="Proteomes" id="UP000620124">
    <property type="component" value="Unassembled WGS sequence"/>
</dbReference>
<evidence type="ECO:0000313" key="2">
    <source>
        <dbReference type="Proteomes" id="UP000620124"/>
    </source>
</evidence>
<accession>A0A8H6Z6W2</accession>